<protein>
    <submittedName>
        <fullName evidence="5">DUF229 domain-containing protein</fullName>
    </submittedName>
</protein>
<dbReference type="InterPro" id="IPR000917">
    <property type="entry name" value="Sulfatase_N"/>
</dbReference>
<dbReference type="Pfam" id="PF00884">
    <property type="entry name" value="Sulfatase"/>
    <property type="match status" value="1"/>
</dbReference>
<feature type="chain" id="PRO_5020620892" evidence="3">
    <location>
        <begin position="23"/>
        <end position="529"/>
    </location>
</feature>
<proteinExistence type="predicted"/>
<dbReference type="PANTHER" id="PTHR45953:SF1">
    <property type="entry name" value="IDURONATE 2-SULFATASE"/>
    <property type="match status" value="1"/>
</dbReference>
<dbReference type="PANTHER" id="PTHR45953">
    <property type="entry name" value="IDURONATE 2-SULFATASE"/>
    <property type="match status" value="1"/>
</dbReference>
<dbReference type="Gene3D" id="3.40.720.10">
    <property type="entry name" value="Alkaline Phosphatase, subunit A"/>
    <property type="match status" value="1"/>
</dbReference>
<reference evidence="6" key="1">
    <citation type="submission" date="2019-03" db="EMBL/GenBank/DDBJ databases">
        <title>Flavobacterium sp.</title>
        <authorList>
            <person name="Kim H."/>
        </authorList>
    </citation>
    <scope>NUCLEOTIDE SEQUENCE [LARGE SCALE GENOMIC DNA]</scope>
    <source>
        <strain evidence="6">GS13</strain>
    </source>
</reference>
<accession>A0A4P6Y6D1</accession>
<keyword evidence="1" id="KW-0479">Metal-binding</keyword>
<sequence>MTSLYHKVSILLVAGLLSATFAAYGQKEKYPNVLLIITDQQAWNAVGYSGNKQIKTPNLDKLASQSTNFNQAVTPCPVCVPARTSILTGRLTETTTIRENSDVTKGDCYFPTFDEILSKRGYNAQVYGKYHSPEHMARVYKNPPVKGMKGTEPIIKWESNYVSYIRENFTKRPLKPGELYETTFYGGTVPYKLDPTDRYYKYMPSGIIPEKELEKKLSQADIHGVLDLSADFTVTAVQGKQTIEALERLKNEQFILTSSFHCPHVPITPSEPYASMYQAKDMLVPISVEDKRLNSPYNPGTIETPYNEKDKVQFMTANYYAFVTEVDEWVGKILKKIDDLNLTNNTLVIFVSDHGEMLGAHGLRGKFNFYEESVRVPFLFRYPNKIKAGQTITTPVSTLNIFPTILDYAGLKSIPTDGYSLKAVMEGTGSPKYDFAVSEWQWKNENVPSIMIRTEEWKLMTTHRKDGKNIEALYDLKKDPFEMNNLLGSNPERFKYKERAEILRSKLVGYLKDVNSPLVKGIEERVLIR</sequence>
<evidence type="ECO:0000256" key="1">
    <source>
        <dbReference type="ARBA" id="ARBA00022723"/>
    </source>
</evidence>
<evidence type="ECO:0000313" key="5">
    <source>
        <dbReference type="EMBL" id="QBN17901.1"/>
    </source>
</evidence>
<dbReference type="GO" id="GO:0046872">
    <property type="term" value="F:metal ion binding"/>
    <property type="evidence" value="ECO:0007669"/>
    <property type="project" value="UniProtKB-KW"/>
</dbReference>
<dbReference type="RefSeq" id="WP_133275432.1">
    <property type="nucleotide sequence ID" value="NZ_CP037933.1"/>
</dbReference>
<gene>
    <name evidence="5" type="ORF">E1750_03485</name>
</gene>
<dbReference type="SUPFAM" id="SSF53649">
    <property type="entry name" value="Alkaline phosphatase-like"/>
    <property type="match status" value="1"/>
</dbReference>
<organism evidence="5 6">
    <name type="scientific">Flavobacterium nackdongense</name>
    <dbReference type="NCBI Taxonomy" id="2547394"/>
    <lineage>
        <taxon>Bacteria</taxon>
        <taxon>Pseudomonadati</taxon>
        <taxon>Bacteroidota</taxon>
        <taxon>Flavobacteriia</taxon>
        <taxon>Flavobacteriales</taxon>
        <taxon>Flavobacteriaceae</taxon>
        <taxon>Flavobacterium</taxon>
    </lineage>
</organism>
<evidence type="ECO:0000256" key="2">
    <source>
        <dbReference type="ARBA" id="ARBA00022801"/>
    </source>
</evidence>
<dbReference type="AlphaFoldDB" id="A0A4P6Y6D1"/>
<name>A0A4P6Y6D1_9FLAO</name>
<evidence type="ECO:0000313" key="6">
    <source>
        <dbReference type="Proteomes" id="UP000291124"/>
    </source>
</evidence>
<evidence type="ECO:0000256" key="3">
    <source>
        <dbReference type="SAM" id="SignalP"/>
    </source>
</evidence>
<feature type="signal peptide" evidence="3">
    <location>
        <begin position="1"/>
        <end position="22"/>
    </location>
</feature>
<keyword evidence="3" id="KW-0732">Signal</keyword>
<keyword evidence="2" id="KW-0378">Hydrolase</keyword>
<dbReference type="GO" id="GO:0005737">
    <property type="term" value="C:cytoplasm"/>
    <property type="evidence" value="ECO:0007669"/>
    <property type="project" value="TreeGrafter"/>
</dbReference>
<dbReference type="OrthoDB" id="9789742at2"/>
<dbReference type="EMBL" id="CP037933">
    <property type="protein sequence ID" value="QBN17901.1"/>
    <property type="molecule type" value="Genomic_DNA"/>
</dbReference>
<dbReference type="KEGG" id="fnk:E1750_03485"/>
<evidence type="ECO:0000259" key="4">
    <source>
        <dbReference type="Pfam" id="PF00884"/>
    </source>
</evidence>
<keyword evidence="6" id="KW-1185">Reference proteome</keyword>
<dbReference type="InterPro" id="IPR017850">
    <property type="entry name" value="Alkaline_phosphatase_core_sf"/>
</dbReference>
<feature type="domain" description="Sulfatase N-terminal" evidence="4">
    <location>
        <begin position="31"/>
        <end position="410"/>
    </location>
</feature>
<dbReference type="Proteomes" id="UP000291124">
    <property type="component" value="Chromosome"/>
</dbReference>
<dbReference type="GO" id="GO:0008484">
    <property type="term" value="F:sulfuric ester hydrolase activity"/>
    <property type="evidence" value="ECO:0007669"/>
    <property type="project" value="TreeGrafter"/>
</dbReference>